<protein>
    <recommendedName>
        <fullName evidence="1">WIT1/2 N-terminal helical bundle domain-containing protein</fullName>
    </recommendedName>
</protein>
<evidence type="ECO:0000259" key="1">
    <source>
        <dbReference type="Pfam" id="PF26581"/>
    </source>
</evidence>
<dbReference type="OrthoDB" id="1936068at2759"/>
<proteinExistence type="predicted"/>
<dbReference type="InterPro" id="IPR058610">
    <property type="entry name" value="WIT1_2_N"/>
</dbReference>
<name>A0A6A5LBK6_LUPAL</name>
<evidence type="ECO:0000313" key="3">
    <source>
        <dbReference type="Proteomes" id="UP000447434"/>
    </source>
</evidence>
<accession>A0A6A5LBK6</accession>
<sequence>MGTENSEHDDAVAVSVCEVNVDPEGFVDIIGDLITRLDLSLAYFSEKVTNLSNFLMHVATMECEFEALIFDKDHMGFDYIEKGLQFDLLCGVLDSEVRDLGGFFDTLQVEIVDAREMVFTFTHLGEAFLVMHYKLLDFEHCLKHSEELFDEIKMQLVTFHNTLSSFKNAENGNAEAGQIIREGDKSFNEDDETKMQTIAQQRSILRMLEKSLARELDLEKNINDSREIQEFLKVRLFSLKQLLVHTEEEASDVWERWLEADNASEILLGISKGLLGRLQVSQFNLNGLSHRESELRTKLEAFVQQLEARDITLDQNGSSIAEQNSFLPGMTNGAKANVNDADGKLVPADSDVFFLTEKVCSLDKQLKESESQLLNVKASADDYQKQYNVVCSEVSDKENLIVKLKENISNSESRANSAEARCKLLSDTNSKLNEELALLKDGGNTSARVDLLERQLKESDLKLQNALASAEASREKQIMLYSTIRDMENAIKDLKSKVAKAESQADSAEENCIILSESNAELNDELIFSRTRLEDLEGSLHREEEAKMAMAKDLGRKTEVLKNLVTQLAAERERLKLQLSSLASEKNILVMKLKATYKDPS</sequence>
<dbReference type="SUPFAM" id="SSF57997">
    <property type="entry name" value="Tropomyosin"/>
    <property type="match status" value="1"/>
</dbReference>
<dbReference type="AlphaFoldDB" id="A0A6A5LBK6"/>
<dbReference type="EMBL" id="WOCE01000021">
    <property type="protein sequence ID" value="KAE9590296.1"/>
    <property type="molecule type" value="Genomic_DNA"/>
</dbReference>
<dbReference type="Pfam" id="PF26581">
    <property type="entry name" value="WIT1_2_N"/>
    <property type="match status" value="1"/>
</dbReference>
<dbReference type="PANTHER" id="PTHR35705">
    <property type="entry name" value="WPP DOMAIN-INTERACTING TAIL-ANCHORED PROTEIN 1"/>
    <property type="match status" value="1"/>
</dbReference>
<organism evidence="2 3">
    <name type="scientific">Lupinus albus</name>
    <name type="common">White lupine</name>
    <name type="synonym">Lupinus termis</name>
    <dbReference type="NCBI Taxonomy" id="3870"/>
    <lineage>
        <taxon>Eukaryota</taxon>
        <taxon>Viridiplantae</taxon>
        <taxon>Streptophyta</taxon>
        <taxon>Embryophyta</taxon>
        <taxon>Tracheophyta</taxon>
        <taxon>Spermatophyta</taxon>
        <taxon>Magnoliopsida</taxon>
        <taxon>eudicotyledons</taxon>
        <taxon>Gunneridae</taxon>
        <taxon>Pentapetalae</taxon>
        <taxon>rosids</taxon>
        <taxon>fabids</taxon>
        <taxon>Fabales</taxon>
        <taxon>Fabaceae</taxon>
        <taxon>Papilionoideae</taxon>
        <taxon>50 kb inversion clade</taxon>
        <taxon>genistoids sensu lato</taxon>
        <taxon>core genistoids</taxon>
        <taxon>Genisteae</taxon>
        <taxon>Lupinus</taxon>
    </lineage>
</organism>
<keyword evidence="3" id="KW-1185">Reference proteome</keyword>
<evidence type="ECO:0000313" key="2">
    <source>
        <dbReference type="EMBL" id="KAE9590296.1"/>
    </source>
</evidence>
<comment type="caution">
    <text evidence="2">The sequence shown here is derived from an EMBL/GenBank/DDBJ whole genome shotgun (WGS) entry which is preliminary data.</text>
</comment>
<dbReference type="PANTHER" id="PTHR35705:SF1">
    <property type="entry name" value="WPP DOMAIN-INTERACTING TAIL-ANCHORED PROTEIN 1"/>
    <property type="match status" value="1"/>
</dbReference>
<gene>
    <name evidence="2" type="ORF">Lalb_Chr21g0318111</name>
</gene>
<reference evidence="3" key="1">
    <citation type="journal article" date="2020" name="Nat. Commun.">
        <title>Genome sequence of the cluster root forming white lupin.</title>
        <authorList>
            <person name="Hufnagel B."/>
            <person name="Marques A."/>
            <person name="Soriano A."/>
            <person name="Marques L."/>
            <person name="Divol F."/>
            <person name="Doumas P."/>
            <person name="Sallet E."/>
            <person name="Mancinotti D."/>
            <person name="Carrere S."/>
            <person name="Marande W."/>
            <person name="Arribat S."/>
            <person name="Keller J."/>
            <person name="Huneau C."/>
            <person name="Blein T."/>
            <person name="Aime D."/>
            <person name="Laguerre M."/>
            <person name="Taylor J."/>
            <person name="Schubert V."/>
            <person name="Nelson M."/>
            <person name="Geu-Flores F."/>
            <person name="Crespi M."/>
            <person name="Gallardo-Guerrero K."/>
            <person name="Delaux P.-M."/>
            <person name="Salse J."/>
            <person name="Berges H."/>
            <person name="Guyot R."/>
            <person name="Gouzy J."/>
            <person name="Peret B."/>
        </authorList>
    </citation>
    <scope>NUCLEOTIDE SEQUENCE [LARGE SCALE GENOMIC DNA]</scope>
    <source>
        <strain evidence="3">cv. Amiga</strain>
    </source>
</reference>
<dbReference type="Proteomes" id="UP000447434">
    <property type="component" value="Chromosome 21"/>
</dbReference>
<dbReference type="InterPro" id="IPR039976">
    <property type="entry name" value="WIT1/WIT2"/>
</dbReference>
<feature type="domain" description="WIT1/2 N-terminal helical bundle" evidence="1">
    <location>
        <begin position="30"/>
        <end position="166"/>
    </location>
</feature>